<dbReference type="SUPFAM" id="SSF53597">
    <property type="entry name" value="Dihydrofolate reductase-like"/>
    <property type="match status" value="1"/>
</dbReference>
<dbReference type="InterPro" id="IPR024072">
    <property type="entry name" value="DHFR-like_dom_sf"/>
</dbReference>
<keyword evidence="2" id="KW-0521">NADP</keyword>
<gene>
    <name evidence="5" type="ORF">JOE66_001775</name>
</gene>
<dbReference type="PANTHER" id="PTHR38011">
    <property type="entry name" value="DIHYDROFOLATE REDUCTASE FAMILY PROTEIN (AFU_ORTHOLOGUE AFUA_8G06820)"/>
    <property type="match status" value="1"/>
</dbReference>
<evidence type="ECO:0000256" key="3">
    <source>
        <dbReference type="ARBA" id="ARBA00023002"/>
    </source>
</evidence>
<dbReference type="RefSeq" id="WP_205108651.1">
    <property type="nucleotide sequence ID" value="NZ_BAAAHT010000013.1"/>
</dbReference>
<evidence type="ECO:0000313" key="6">
    <source>
        <dbReference type="Proteomes" id="UP000776164"/>
    </source>
</evidence>
<dbReference type="EMBL" id="JAFBBU010000001">
    <property type="protein sequence ID" value="MBM7472141.1"/>
    <property type="molecule type" value="Genomic_DNA"/>
</dbReference>
<evidence type="ECO:0000259" key="4">
    <source>
        <dbReference type="Pfam" id="PF01872"/>
    </source>
</evidence>
<dbReference type="Gene3D" id="3.40.430.10">
    <property type="entry name" value="Dihydrofolate Reductase, subunit A"/>
    <property type="match status" value="1"/>
</dbReference>
<protein>
    <submittedName>
        <fullName evidence="5">Riboflavin biosynthesis pyrimidine reductase</fullName>
    </submittedName>
</protein>
<dbReference type="Pfam" id="PF01872">
    <property type="entry name" value="RibD_C"/>
    <property type="match status" value="1"/>
</dbReference>
<evidence type="ECO:0000256" key="2">
    <source>
        <dbReference type="ARBA" id="ARBA00022857"/>
    </source>
</evidence>
<dbReference type="NCBIfam" id="NF010663">
    <property type="entry name" value="PRK14059.1-1"/>
    <property type="match status" value="1"/>
</dbReference>
<comment type="caution">
    <text evidence="5">The sequence shown here is derived from an EMBL/GenBank/DDBJ whole genome shotgun (WGS) entry which is preliminary data.</text>
</comment>
<organism evidence="5 6">
    <name type="scientific">Subtercola frigoramans</name>
    <dbReference type="NCBI Taxonomy" id="120298"/>
    <lineage>
        <taxon>Bacteria</taxon>
        <taxon>Bacillati</taxon>
        <taxon>Actinomycetota</taxon>
        <taxon>Actinomycetes</taxon>
        <taxon>Micrococcales</taxon>
        <taxon>Microbacteriaceae</taxon>
        <taxon>Subtercola</taxon>
    </lineage>
</organism>
<dbReference type="Proteomes" id="UP000776164">
    <property type="component" value="Unassembled WGS sequence"/>
</dbReference>
<dbReference type="PANTHER" id="PTHR38011:SF7">
    <property type="entry name" value="2,5-DIAMINO-6-RIBOSYLAMINO-4(3H)-PYRIMIDINONE 5'-PHOSPHATE REDUCTASE"/>
    <property type="match status" value="1"/>
</dbReference>
<sequence length="244" mass="25948">MQTVSELDALTDAQLIALYAPADRSERLVRANFVSSIDGSATVEGLSGRLGGPADKRVFDVLRQLCDVVVVGAGTLRAEGYGAMRLEPGAALWRAQNGLPEHPAFAIVSRGLELDLESDVFTKAPRRPLILTIGSADAARRAALEHVADVVDCGQNSVEPKLLVAELLGRGLTQIHCEGGPSLLGDLVANDELDELCLTLSPVLEGGEGPRITRISRPPVPRALTLDHVLIAGSMMLTKYSRAR</sequence>
<comment type="pathway">
    <text evidence="1">Cofactor biosynthesis; riboflavin biosynthesis.</text>
</comment>
<keyword evidence="3" id="KW-0560">Oxidoreductase</keyword>
<dbReference type="InterPro" id="IPR002734">
    <property type="entry name" value="RibDG_C"/>
</dbReference>
<keyword evidence="6" id="KW-1185">Reference proteome</keyword>
<name>A0ABS2L6M0_9MICO</name>
<proteinExistence type="predicted"/>
<evidence type="ECO:0000313" key="5">
    <source>
        <dbReference type="EMBL" id="MBM7472141.1"/>
    </source>
</evidence>
<feature type="domain" description="Bacterial bifunctional deaminase-reductase C-terminal" evidence="4">
    <location>
        <begin position="28"/>
        <end position="214"/>
    </location>
</feature>
<reference evidence="5 6" key="1">
    <citation type="submission" date="2021-01" db="EMBL/GenBank/DDBJ databases">
        <title>Sequencing the genomes of 1000 actinobacteria strains.</title>
        <authorList>
            <person name="Klenk H.-P."/>
        </authorList>
    </citation>
    <scope>NUCLEOTIDE SEQUENCE [LARGE SCALE GENOMIC DNA]</scope>
    <source>
        <strain evidence="5 6">DSM 13057</strain>
    </source>
</reference>
<accession>A0ABS2L6M0</accession>
<dbReference type="InterPro" id="IPR050765">
    <property type="entry name" value="Riboflavin_Biosynth_HTPR"/>
</dbReference>
<evidence type="ECO:0000256" key="1">
    <source>
        <dbReference type="ARBA" id="ARBA00005104"/>
    </source>
</evidence>